<name>A0A2C9M8Y2_BIOGL</name>
<dbReference type="OrthoDB" id="10282724at2759"/>
<keyword evidence="1" id="KW-0812">Transmembrane</keyword>
<feature type="signal peptide" evidence="2">
    <location>
        <begin position="1"/>
        <end position="26"/>
    </location>
</feature>
<sequence>MAGSRCLQKVGISLFLVCWLLEKSSSQDITLELQTHGCSHGLITKRHSIDFTSVVHLGEEIENYSMAVVFVISTTNNEIYHLVAQLDDCGIDQTPCRCFSRETSYRIKCSMPAEKPYSEATVYAYISNLSGKKFNSETRRIPTIYDEVDLHLSLNGQSLDSNCILPINEKTRALTFCSGNGPAPLTAVIYRNSVLVASSATCANYEHPSLDSSPYQLVVYVCQDHTPVMNRTCLTQATNVSSYVSTMTITLFVLVIMTLWFITS</sequence>
<evidence type="ECO:0000313" key="4">
    <source>
        <dbReference type="Proteomes" id="UP000076420"/>
    </source>
</evidence>
<reference evidence="3" key="1">
    <citation type="submission" date="2020-05" db="UniProtKB">
        <authorList>
            <consortium name="EnsemblMetazoa"/>
        </authorList>
    </citation>
    <scope>IDENTIFICATION</scope>
    <source>
        <strain evidence="3">BB02</strain>
    </source>
</reference>
<feature type="transmembrane region" description="Helical" evidence="1">
    <location>
        <begin position="240"/>
        <end position="262"/>
    </location>
</feature>
<feature type="chain" id="PRO_5012067386" evidence="2">
    <location>
        <begin position="27"/>
        <end position="264"/>
    </location>
</feature>
<dbReference type="KEGG" id="bgt:106079773"/>
<evidence type="ECO:0000256" key="1">
    <source>
        <dbReference type="SAM" id="Phobius"/>
    </source>
</evidence>
<keyword evidence="1" id="KW-0472">Membrane</keyword>
<keyword evidence="1" id="KW-1133">Transmembrane helix</keyword>
<evidence type="ECO:0000256" key="2">
    <source>
        <dbReference type="SAM" id="SignalP"/>
    </source>
</evidence>
<dbReference type="EnsemblMetazoa" id="BGLB039935-RA">
    <property type="protein sequence ID" value="BGLB039935-PA"/>
    <property type="gene ID" value="BGLB039935"/>
</dbReference>
<accession>A0A2C9M8Y2</accession>
<keyword evidence="2" id="KW-0732">Signal</keyword>
<dbReference type="AlphaFoldDB" id="A0A2C9M8Y2"/>
<dbReference type="Proteomes" id="UP000076420">
    <property type="component" value="Unassembled WGS sequence"/>
</dbReference>
<evidence type="ECO:0000313" key="3">
    <source>
        <dbReference type="EnsemblMetazoa" id="BGLB039935-PA"/>
    </source>
</evidence>
<dbReference type="VEuPathDB" id="VectorBase:BGLAX_029190"/>
<proteinExistence type="predicted"/>
<gene>
    <name evidence="3" type="primary">106079773</name>
</gene>
<protein>
    <submittedName>
        <fullName evidence="3">Uncharacterized protein</fullName>
    </submittedName>
</protein>
<organism evidence="3 4">
    <name type="scientific">Biomphalaria glabrata</name>
    <name type="common">Bloodfluke planorb</name>
    <name type="synonym">Freshwater snail</name>
    <dbReference type="NCBI Taxonomy" id="6526"/>
    <lineage>
        <taxon>Eukaryota</taxon>
        <taxon>Metazoa</taxon>
        <taxon>Spiralia</taxon>
        <taxon>Lophotrochozoa</taxon>
        <taxon>Mollusca</taxon>
        <taxon>Gastropoda</taxon>
        <taxon>Heterobranchia</taxon>
        <taxon>Euthyneura</taxon>
        <taxon>Panpulmonata</taxon>
        <taxon>Hygrophila</taxon>
        <taxon>Lymnaeoidea</taxon>
        <taxon>Planorbidae</taxon>
        <taxon>Biomphalaria</taxon>
    </lineage>
</organism>
<dbReference type="VEuPathDB" id="VectorBase:BGLB039935"/>